<dbReference type="Gene3D" id="2.60.40.10">
    <property type="entry name" value="Immunoglobulins"/>
    <property type="match status" value="2"/>
</dbReference>
<feature type="domain" description="Pesticidal crystal protein Cry22Aa Ig-like" evidence="1">
    <location>
        <begin position="37"/>
        <end position="107"/>
    </location>
</feature>
<dbReference type="Pfam" id="PF16403">
    <property type="entry name" value="Bact_surface_Ig-like"/>
    <property type="match status" value="1"/>
</dbReference>
<evidence type="ECO:0000313" key="2">
    <source>
        <dbReference type="EMBL" id="UZT28988.1"/>
    </source>
</evidence>
<evidence type="ECO:0000259" key="1">
    <source>
        <dbReference type="Pfam" id="PF16403"/>
    </source>
</evidence>
<dbReference type="InterPro" id="IPR013783">
    <property type="entry name" value="Ig-like_fold"/>
</dbReference>
<proteinExistence type="predicted"/>
<dbReference type="EMBL" id="OP765507">
    <property type="protein sequence ID" value="UZT28988.1"/>
    <property type="molecule type" value="Genomic_DNA"/>
</dbReference>
<protein>
    <submittedName>
        <fullName evidence="2">DUF5011 domain-containing protein</fullName>
    </submittedName>
</protein>
<dbReference type="InterPro" id="IPR032179">
    <property type="entry name" value="Cry22Aa_Ig-like"/>
</dbReference>
<organism evidence="2">
    <name type="scientific">Nucleocytoviricota sp</name>
    <dbReference type="NCBI Taxonomy" id="2809609"/>
    <lineage>
        <taxon>Viruses</taxon>
        <taxon>Varidnaviria</taxon>
        <taxon>Bamfordvirae</taxon>
        <taxon>Nucleocytoviricota</taxon>
    </lineage>
</organism>
<name>A0A9E8GAM2_9VIRU</name>
<sequence length="819" mass="88805">MNLVGTYNIIYSVSDNAGNDASATRMVNVVNNVPPTIVLNGNDPQTLLLGDTYTELGATATDNLGQNVTVTINSSAVNTNIVGSYNVVYSANDSNGLDASLVRVVDVSDWTVNIPSFEHSMAITPLIKINGEIIDDAKIAYFSNDGTVVGVNNNDKLVSPSGVYAGYYTFGGLVYGNNSNVNEVYNIKVQYQNIVYNILQTETFAINKSTGSVIVPLVLTNTPETIIKNPSLIDYEIPSYYQAESAGSIIFPQPSSYYKAYCVPTSFANVLNYYSDPSGKDLALQLNYTSQNSYPPLTDFLYNYQGRPLSATGVTDLNKIDLGYMFNTNAHGFDLSDGSYTGTKLVDFSKFVDFMNLVSSGAQYRYYNKGFGSNSDISYAYSSVSGESVSTTLYSDGTIDNVFSDIKSDISNGRPVILSFNHWNIVYNSAYSNGGSTIVNGLKTYFYDFSGQVSSTTDIQSTNPLYSDPEYIEEIWDPEGGLGHTVTCVGYIEDMSGKNWVIVQDNVNNSASGASDPNKTPTYVGVPLDASYLAMVTTIDFSPQGTTPVTNLNCLAPEANVNIVDIGGNKYVFNNGSTFDDTLIYGLYNGTYVINNVPSGHPIAFLNNDVSNVLDYTGTVSEGSLQVDGVDYNFYSGTVTLTISGDFGNISAYCKLHGYMGAQNKFTYTTVCNSNPFHTLNSNVSPLPTGYNGSIRLSDNDGNPLSNDFSYTEINNSAIEDPTKQLAVYIENNEIKIRAINALYDGNKLETLLFNLYDELNNIVDASVTPERINIIAPNYEINIAAGYSYFFIKPVDGTAGVNKLSVTLAAQVIGVISQ</sequence>
<reference evidence="2" key="1">
    <citation type="submission" date="2022-10" db="EMBL/GenBank/DDBJ databases">
        <title>Genomics discovery of giant fungal viruses from subsurface oceanic crustal fluids.</title>
        <authorList>
            <person name="Bhattacharjee A.S."/>
            <person name="Schulz F."/>
            <person name="Woyke T."/>
            <person name="Orcutt B.N."/>
            <person name="Matinez Martinez J."/>
        </authorList>
    </citation>
    <scope>NUCLEOTIDE SEQUENCE</scope>
    <source>
        <strain evidence="2">VSAG1.JdFR</strain>
    </source>
</reference>
<accession>A0A9E8GAM2</accession>